<keyword evidence="3" id="KW-0677">Repeat</keyword>
<evidence type="ECO:0000256" key="1">
    <source>
        <dbReference type="ARBA" id="ARBA00004123"/>
    </source>
</evidence>
<protein>
    <recommendedName>
        <fullName evidence="9">SET domain-containing protein</fullName>
    </recommendedName>
</protein>
<comment type="subcellular location">
    <subcellularLocation>
        <location evidence="1">Nucleus</location>
    </subcellularLocation>
</comment>
<dbReference type="Pfam" id="PF21549">
    <property type="entry name" value="PRDM2_PR"/>
    <property type="match status" value="1"/>
</dbReference>
<sequence length="215" mass="24228">MNKAKSPEKEKTEYSLQEKNQASCMNLEPRDNDHFLYCGECNKEFEGHFPVHGPYTYIQDKEVPEGDPLKADHTIPDCLEIKTSNIAGAGLGVFSKEGLECRVMFGPYGGDVIAENQKSGYCWQVKIYKEGKASHFVDAQNKATSNWMRYVNYAMTEEDQNIVAFQYKGGIFFCTLKPVSPGFPKEKNWFLLDWRMSAGGRADGRSGFLAGRTSC</sequence>
<reference evidence="10" key="1">
    <citation type="journal article" date="2019" name="bioRxiv">
        <title>The Genome of the Zebra Mussel, Dreissena polymorpha: A Resource for Invasive Species Research.</title>
        <authorList>
            <person name="McCartney M.A."/>
            <person name="Auch B."/>
            <person name="Kono T."/>
            <person name="Mallez S."/>
            <person name="Zhang Y."/>
            <person name="Obille A."/>
            <person name="Becker A."/>
            <person name="Abrahante J.E."/>
            <person name="Garbe J."/>
            <person name="Badalamenti J.P."/>
            <person name="Herman A."/>
            <person name="Mangelson H."/>
            <person name="Liachko I."/>
            <person name="Sullivan S."/>
            <person name="Sone E.D."/>
            <person name="Koren S."/>
            <person name="Silverstein K.A.T."/>
            <person name="Beckman K.B."/>
            <person name="Gohl D.M."/>
        </authorList>
    </citation>
    <scope>NUCLEOTIDE SEQUENCE</scope>
    <source>
        <strain evidence="10">Duluth1</strain>
        <tissue evidence="10">Whole animal</tissue>
    </source>
</reference>
<keyword evidence="6" id="KW-0805">Transcription regulation</keyword>
<keyword evidence="11" id="KW-1185">Reference proteome</keyword>
<evidence type="ECO:0000313" key="11">
    <source>
        <dbReference type="Proteomes" id="UP000828390"/>
    </source>
</evidence>
<dbReference type="PANTHER" id="PTHR16515">
    <property type="entry name" value="PR DOMAIN ZINC FINGER PROTEIN"/>
    <property type="match status" value="1"/>
</dbReference>
<dbReference type="InterPro" id="IPR001214">
    <property type="entry name" value="SET_dom"/>
</dbReference>
<evidence type="ECO:0000256" key="6">
    <source>
        <dbReference type="ARBA" id="ARBA00023015"/>
    </source>
</evidence>
<evidence type="ECO:0000256" key="5">
    <source>
        <dbReference type="ARBA" id="ARBA00022833"/>
    </source>
</evidence>
<evidence type="ECO:0000259" key="9">
    <source>
        <dbReference type="Pfam" id="PF21549"/>
    </source>
</evidence>
<accession>A0A9D4F6J3</accession>
<dbReference type="Proteomes" id="UP000828390">
    <property type="component" value="Unassembled WGS sequence"/>
</dbReference>
<keyword evidence="5" id="KW-0862">Zinc</keyword>
<dbReference type="GO" id="GO:0005634">
    <property type="term" value="C:nucleus"/>
    <property type="evidence" value="ECO:0007669"/>
    <property type="project" value="UniProtKB-SubCell"/>
</dbReference>
<gene>
    <name evidence="10" type="ORF">DPMN_168962</name>
</gene>
<evidence type="ECO:0000256" key="3">
    <source>
        <dbReference type="ARBA" id="ARBA00022737"/>
    </source>
</evidence>
<proteinExistence type="predicted"/>
<dbReference type="SUPFAM" id="SSF82199">
    <property type="entry name" value="SET domain"/>
    <property type="match status" value="1"/>
</dbReference>
<dbReference type="InterPro" id="IPR050331">
    <property type="entry name" value="Zinc_finger"/>
</dbReference>
<evidence type="ECO:0000313" key="10">
    <source>
        <dbReference type="EMBL" id="KAH3790755.1"/>
    </source>
</evidence>
<dbReference type="AlphaFoldDB" id="A0A9D4F6J3"/>
<keyword evidence="4" id="KW-0863">Zinc-finger</keyword>
<dbReference type="GO" id="GO:0008270">
    <property type="term" value="F:zinc ion binding"/>
    <property type="evidence" value="ECO:0007669"/>
    <property type="project" value="UniProtKB-KW"/>
</dbReference>
<dbReference type="GO" id="GO:0010468">
    <property type="term" value="P:regulation of gene expression"/>
    <property type="evidence" value="ECO:0007669"/>
    <property type="project" value="TreeGrafter"/>
</dbReference>
<evidence type="ECO:0000256" key="4">
    <source>
        <dbReference type="ARBA" id="ARBA00022771"/>
    </source>
</evidence>
<name>A0A9D4F6J3_DREPO</name>
<dbReference type="EMBL" id="JAIWYP010000008">
    <property type="protein sequence ID" value="KAH3790755.1"/>
    <property type="molecule type" value="Genomic_DNA"/>
</dbReference>
<dbReference type="PANTHER" id="PTHR16515:SF49">
    <property type="entry name" value="GASTRULA ZINC FINGER PROTEIN XLCGF49.1-LIKE-RELATED"/>
    <property type="match status" value="1"/>
</dbReference>
<reference evidence="10" key="2">
    <citation type="submission" date="2020-11" db="EMBL/GenBank/DDBJ databases">
        <authorList>
            <person name="McCartney M.A."/>
            <person name="Auch B."/>
            <person name="Kono T."/>
            <person name="Mallez S."/>
            <person name="Becker A."/>
            <person name="Gohl D.M."/>
            <person name="Silverstein K.A.T."/>
            <person name="Koren S."/>
            <person name="Bechman K.B."/>
            <person name="Herman A."/>
            <person name="Abrahante J.E."/>
            <person name="Garbe J."/>
        </authorList>
    </citation>
    <scope>NUCLEOTIDE SEQUENCE</scope>
    <source>
        <strain evidence="10">Duluth1</strain>
        <tissue evidence="10">Whole animal</tissue>
    </source>
</reference>
<keyword evidence="2" id="KW-0479">Metal-binding</keyword>
<keyword evidence="8" id="KW-0539">Nucleus</keyword>
<evidence type="ECO:0000256" key="2">
    <source>
        <dbReference type="ARBA" id="ARBA00022723"/>
    </source>
</evidence>
<comment type="caution">
    <text evidence="10">The sequence shown here is derived from an EMBL/GenBank/DDBJ whole genome shotgun (WGS) entry which is preliminary data.</text>
</comment>
<evidence type="ECO:0000256" key="7">
    <source>
        <dbReference type="ARBA" id="ARBA00023163"/>
    </source>
</evidence>
<keyword evidence="7" id="KW-0804">Transcription</keyword>
<feature type="domain" description="SET" evidence="9">
    <location>
        <begin position="80"/>
        <end position="182"/>
    </location>
</feature>
<dbReference type="InterPro" id="IPR046341">
    <property type="entry name" value="SET_dom_sf"/>
</dbReference>
<organism evidence="10 11">
    <name type="scientific">Dreissena polymorpha</name>
    <name type="common">Zebra mussel</name>
    <name type="synonym">Mytilus polymorpha</name>
    <dbReference type="NCBI Taxonomy" id="45954"/>
    <lineage>
        <taxon>Eukaryota</taxon>
        <taxon>Metazoa</taxon>
        <taxon>Spiralia</taxon>
        <taxon>Lophotrochozoa</taxon>
        <taxon>Mollusca</taxon>
        <taxon>Bivalvia</taxon>
        <taxon>Autobranchia</taxon>
        <taxon>Heteroconchia</taxon>
        <taxon>Euheterodonta</taxon>
        <taxon>Imparidentia</taxon>
        <taxon>Neoheterodontei</taxon>
        <taxon>Myida</taxon>
        <taxon>Dreissenoidea</taxon>
        <taxon>Dreissenidae</taxon>
        <taxon>Dreissena</taxon>
    </lineage>
</organism>
<dbReference type="Gene3D" id="2.170.270.10">
    <property type="entry name" value="SET domain"/>
    <property type="match status" value="1"/>
</dbReference>
<evidence type="ECO:0000256" key="8">
    <source>
        <dbReference type="ARBA" id="ARBA00023242"/>
    </source>
</evidence>